<dbReference type="SUPFAM" id="SSF88659">
    <property type="entry name" value="Sigma3 and sigma4 domains of RNA polymerase sigma factors"/>
    <property type="match status" value="2"/>
</dbReference>
<evidence type="ECO:0000256" key="5">
    <source>
        <dbReference type="ARBA" id="ARBA00023163"/>
    </source>
</evidence>
<dbReference type="Gene3D" id="1.10.601.10">
    <property type="entry name" value="RNA Polymerase Primary Sigma Factor"/>
    <property type="match status" value="1"/>
</dbReference>
<feature type="region of interest" description="Sigma-70 factor domain-3" evidence="6">
    <location>
        <begin position="530"/>
        <end position="606"/>
    </location>
</feature>
<feature type="domain" description="RNA polymerase sigma-70" evidence="9">
    <location>
        <begin position="644"/>
        <end position="670"/>
    </location>
</feature>
<evidence type="ECO:0000313" key="10">
    <source>
        <dbReference type="EMBL" id="PDT05761.1"/>
    </source>
</evidence>
<dbReference type="HAMAP" id="MF_00963">
    <property type="entry name" value="Sigma70_RpoD_SigA"/>
    <property type="match status" value="1"/>
</dbReference>
<feature type="DNA-binding region" description="H-T-H motif" evidence="6">
    <location>
        <begin position="645"/>
        <end position="664"/>
    </location>
</feature>
<feature type="compositionally biased region" description="Basic and acidic residues" evidence="7">
    <location>
        <begin position="217"/>
        <end position="239"/>
    </location>
</feature>
<dbReference type="InterPro" id="IPR012760">
    <property type="entry name" value="RNA_pol_sigma_RpoD_C"/>
</dbReference>
<dbReference type="SUPFAM" id="SSF88946">
    <property type="entry name" value="Sigma2 domain of RNA polymerase sigma factors"/>
    <property type="match status" value="1"/>
</dbReference>
<dbReference type="Gene3D" id="1.10.220.120">
    <property type="entry name" value="Sigma-70 factor, region 1.1"/>
    <property type="match status" value="1"/>
</dbReference>
<dbReference type="Pfam" id="PF04542">
    <property type="entry name" value="Sigma70_r2"/>
    <property type="match status" value="1"/>
</dbReference>
<dbReference type="PROSITE" id="PS00716">
    <property type="entry name" value="SIGMA70_2"/>
    <property type="match status" value="1"/>
</dbReference>
<dbReference type="AlphaFoldDB" id="A0A2A6JHN5"/>
<reference evidence="10 11" key="1">
    <citation type="submission" date="2017-09" db="EMBL/GenBank/DDBJ databases">
        <title>Comparative genomics of rhizobia isolated from Phaseolus vulgaris in China.</title>
        <authorList>
            <person name="Tong W."/>
        </authorList>
    </citation>
    <scope>NUCLEOTIDE SEQUENCE [LARGE SCALE GENOMIC DNA]</scope>
    <source>
        <strain evidence="10 11">C5</strain>
    </source>
</reference>
<dbReference type="FunFam" id="1.10.601.10:FF:000001">
    <property type="entry name" value="RNA polymerase sigma factor SigA"/>
    <property type="match status" value="1"/>
</dbReference>
<dbReference type="InterPro" id="IPR013325">
    <property type="entry name" value="RNA_pol_sigma_r2"/>
</dbReference>
<keyword evidence="4 6" id="KW-0238">DNA-binding</keyword>
<evidence type="ECO:0000313" key="11">
    <source>
        <dbReference type="Proteomes" id="UP000220768"/>
    </source>
</evidence>
<dbReference type="CDD" id="cd06171">
    <property type="entry name" value="Sigma70_r4"/>
    <property type="match status" value="1"/>
</dbReference>
<comment type="function">
    <text evidence="6">Sigma factors are initiation factors that promote the attachment of RNA polymerase to specific initiation sites and are then released. This sigma factor is the primary sigma factor during exponential growth.</text>
</comment>
<evidence type="ECO:0000256" key="3">
    <source>
        <dbReference type="ARBA" id="ARBA00023082"/>
    </source>
</evidence>
<sequence length="685" mass="77208">MATKVKENEDAEVERDGASDGPLLDLSDDAVKKMIKAAKKRGYVTMDELNAVLPSEEVTSEQIEDTMSMLSDMGINVIEDEEAEEAGAAGGGDDDDSGGDEESEGGELAPSSGTALATAKKKEPTDRTDDPVRMYLREMGSVELLSREGEIAIAKRIEAGRETMIAGLCESPLTFQALIIWRDELNEGTTLLREIIDLETTYSGPEAKAAPQFQSPEKIEADRKAAEEKEKTRRARSGDDDITDVGGEGLPPEEEEEDEDESNLSLAAMEAELRPQVMETLDTIAETYKKLRKLQDQQVEQRLSASGTLSTAQERRYKELKDELIKAVKSLSLNQNRIDALVEQLYDINKRLVSNEGRLLRLAESYGVKRDSFLEQYQGAELDPNWMKSIGNLAARGWKEFARGENTTIRDIRQEIQNLATETGISISEFRRIVHMVQKGEREARIAKKEMVEANLRLVISIAKKYTNRGLQFLDLIQEGNIGLMKAVDKFEYRRGYKFSTYATWWIRQAITRSIADQARTIRIPVHMIETINKIVRTSRQMLHEIGREPTPEELAEKLAMPLEKVRKVLKIAKEPISLETPVGDEEDSHLGDFIEDKNALLPIDAAIQANLRETTTRVLASLTPREERVLRMRFGIGMNTDHTLEEVGQQFSVTRERIRQIEAKALRKLKHPSRSRKLRSFLDS</sequence>
<dbReference type="NCBIfam" id="TIGR02393">
    <property type="entry name" value="RpoD_Cterm"/>
    <property type="match status" value="1"/>
</dbReference>
<dbReference type="GO" id="GO:0003677">
    <property type="term" value="F:DNA binding"/>
    <property type="evidence" value="ECO:0007669"/>
    <property type="project" value="UniProtKB-UniRule"/>
</dbReference>
<dbReference type="InterPro" id="IPR000943">
    <property type="entry name" value="RNA_pol_sigma70"/>
</dbReference>
<feature type="compositionally biased region" description="Acidic residues" evidence="7">
    <location>
        <begin position="251"/>
        <end position="262"/>
    </location>
</feature>
<gene>
    <name evidence="6" type="primary">rpoD</name>
    <name evidence="10" type="ORF">CO666_03945</name>
</gene>
<protein>
    <recommendedName>
        <fullName evidence="6">RNA polymerase sigma factor RpoD</fullName>
    </recommendedName>
    <alternativeName>
        <fullName evidence="6">Sigma-70</fullName>
    </alternativeName>
</protein>
<dbReference type="InterPro" id="IPR050239">
    <property type="entry name" value="Sigma-70_RNA_pol_init_factors"/>
</dbReference>
<dbReference type="InterPro" id="IPR007630">
    <property type="entry name" value="RNA_pol_sigma70_r4"/>
</dbReference>
<dbReference type="PANTHER" id="PTHR30603">
    <property type="entry name" value="RNA POLYMERASE SIGMA FACTOR RPO"/>
    <property type="match status" value="1"/>
</dbReference>
<proteinExistence type="inferred from homology"/>
<dbReference type="EMBL" id="NWSV01000002">
    <property type="protein sequence ID" value="PDT05761.1"/>
    <property type="molecule type" value="Genomic_DNA"/>
</dbReference>
<feature type="region of interest" description="Sigma-70 factor domain-2" evidence="6">
    <location>
        <begin position="451"/>
        <end position="521"/>
    </location>
</feature>
<dbReference type="InterPro" id="IPR036388">
    <property type="entry name" value="WH-like_DNA-bd_sf"/>
</dbReference>
<keyword evidence="5 6" id="KW-0804">Transcription</keyword>
<feature type="domain" description="RNA polymerase sigma-70" evidence="8">
    <location>
        <begin position="475"/>
        <end position="488"/>
    </location>
</feature>
<dbReference type="Proteomes" id="UP000220768">
    <property type="component" value="Unassembled WGS sequence"/>
</dbReference>
<dbReference type="PANTHER" id="PTHR30603:SF60">
    <property type="entry name" value="RNA POLYMERASE SIGMA FACTOR RPOD"/>
    <property type="match status" value="1"/>
</dbReference>
<feature type="region of interest" description="Sigma-70 factor domain-4" evidence="6">
    <location>
        <begin position="619"/>
        <end position="672"/>
    </location>
</feature>
<dbReference type="FunFam" id="1.10.10.10:FF:000004">
    <property type="entry name" value="RNA polymerase sigma factor SigA"/>
    <property type="match status" value="1"/>
</dbReference>
<dbReference type="PRINTS" id="PR00046">
    <property type="entry name" value="SIGMA70FCT"/>
</dbReference>
<dbReference type="NCBIfam" id="TIGR02937">
    <property type="entry name" value="sigma70-ECF"/>
    <property type="match status" value="1"/>
</dbReference>
<dbReference type="Pfam" id="PF04545">
    <property type="entry name" value="Sigma70_r4"/>
    <property type="match status" value="1"/>
</dbReference>
<feature type="region of interest" description="Disordered" evidence="7">
    <location>
        <begin position="84"/>
        <end position="131"/>
    </location>
</feature>
<dbReference type="InterPro" id="IPR007631">
    <property type="entry name" value="RNA_pol_sigma_70_non-ess"/>
</dbReference>
<comment type="caution">
    <text evidence="10">The sequence shown here is derived from an EMBL/GenBank/DDBJ whole genome shotgun (WGS) entry which is preliminary data.</text>
</comment>
<dbReference type="PROSITE" id="PS00715">
    <property type="entry name" value="SIGMA70_1"/>
    <property type="match status" value="1"/>
</dbReference>
<evidence type="ECO:0000259" key="8">
    <source>
        <dbReference type="PROSITE" id="PS00715"/>
    </source>
</evidence>
<dbReference type="Pfam" id="PF04539">
    <property type="entry name" value="Sigma70_r3"/>
    <property type="match status" value="1"/>
</dbReference>
<dbReference type="InterPro" id="IPR007627">
    <property type="entry name" value="RNA_pol_sigma70_r2"/>
</dbReference>
<comment type="similarity">
    <text evidence="6">Belongs to the sigma-70 factor family. RpoD/SigA subfamily.</text>
</comment>
<dbReference type="InterPro" id="IPR042189">
    <property type="entry name" value="RNA_pol_sigma_70_r1_1_sf"/>
</dbReference>
<dbReference type="GO" id="GO:0005737">
    <property type="term" value="C:cytoplasm"/>
    <property type="evidence" value="ECO:0007669"/>
    <property type="project" value="UniProtKB-SubCell"/>
</dbReference>
<feature type="region of interest" description="Disordered" evidence="7">
    <location>
        <begin position="1"/>
        <end position="26"/>
    </location>
</feature>
<evidence type="ECO:0000256" key="1">
    <source>
        <dbReference type="ARBA" id="ARBA00022490"/>
    </source>
</evidence>
<keyword evidence="1 6" id="KW-0963">Cytoplasm</keyword>
<keyword evidence="2 6" id="KW-0805">Transcription regulation</keyword>
<dbReference type="InterPro" id="IPR028630">
    <property type="entry name" value="Sigma70_RpoD"/>
</dbReference>
<dbReference type="FunFam" id="1.10.10.10:FF:000002">
    <property type="entry name" value="RNA polymerase sigma factor SigA"/>
    <property type="match status" value="1"/>
</dbReference>
<evidence type="ECO:0000256" key="7">
    <source>
        <dbReference type="SAM" id="MobiDB-lite"/>
    </source>
</evidence>
<dbReference type="RefSeq" id="WP_097610832.1">
    <property type="nucleotide sequence ID" value="NZ_NWSV01000002.1"/>
</dbReference>
<feature type="compositionally biased region" description="Acidic residues" evidence="7">
    <location>
        <begin position="92"/>
        <end position="105"/>
    </location>
</feature>
<feature type="compositionally biased region" description="Basic and acidic residues" evidence="7">
    <location>
        <begin position="1"/>
        <end position="18"/>
    </location>
</feature>
<dbReference type="Pfam" id="PF00140">
    <property type="entry name" value="Sigma70_r1_2"/>
    <property type="match status" value="1"/>
</dbReference>
<keyword evidence="3 6" id="KW-0731">Sigma factor</keyword>
<evidence type="ECO:0000256" key="6">
    <source>
        <dbReference type="HAMAP-Rule" id="MF_00963"/>
    </source>
</evidence>
<dbReference type="InterPro" id="IPR013324">
    <property type="entry name" value="RNA_pol_sigma_r3/r4-like"/>
</dbReference>
<dbReference type="Pfam" id="PF03979">
    <property type="entry name" value="Sigma70_r1_1"/>
    <property type="match status" value="1"/>
</dbReference>
<feature type="short sequence motif" description="Interaction with polymerase core subunit RpoC" evidence="6">
    <location>
        <begin position="475"/>
        <end position="478"/>
    </location>
</feature>
<evidence type="ECO:0000259" key="9">
    <source>
        <dbReference type="PROSITE" id="PS00716"/>
    </source>
</evidence>
<feature type="compositionally biased region" description="Basic and acidic residues" evidence="7">
    <location>
        <begin position="120"/>
        <end position="131"/>
    </location>
</feature>
<comment type="subunit">
    <text evidence="6">Interacts transiently with the RNA polymerase catalytic core.</text>
</comment>
<accession>A0A2A6JHN5</accession>
<dbReference type="InterPro" id="IPR007127">
    <property type="entry name" value="RNA_pol_sigma_70_r1_1"/>
</dbReference>
<dbReference type="GO" id="GO:0016987">
    <property type="term" value="F:sigma factor activity"/>
    <property type="evidence" value="ECO:0007669"/>
    <property type="project" value="UniProtKB-UniRule"/>
</dbReference>
<comment type="subcellular location">
    <subcellularLocation>
        <location evidence="6">Cytoplasm</location>
    </subcellularLocation>
</comment>
<evidence type="ECO:0000256" key="2">
    <source>
        <dbReference type="ARBA" id="ARBA00023015"/>
    </source>
</evidence>
<keyword evidence="11" id="KW-1185">Reference proteome</keyword>
<dbReference type="InterPro" id="IPR007624">
    <property type="entry name" value="RNA_pol_sigma70_r3"/>
</dbReference>
<feature type="region of interest" description="Disordered" evidence="7">
    <location>
        <begin position="206"/>
        <end position="263"/>
    </location>
</feature>
<dbReference type="InterPro" id="IPR014284">
    <property type="entry name" value="RNA_pol_sigma-70_dom"/>
</dbReference>
<name>A0A2A6JHN5_9HYPH</name>
<organism evidence="10 11">
    <name type="scientific">Rhizobium chutanense</name>
    <dbReference type="NCBI Taxonomy" id="2035448"/>
    <lineage>
        <taxon>Bacteria</taxon>
        <taxon>Pseudomonadati</taxon>
        <taxon>Pseudomonadota</taxon>
        <taxon>Alphaproteobacteria</taxon>
        <taxon>Hyphomicrobiales</taxon>
        <taxon>Rhizobiaceae</taxon>
        <taxon>Rhizobium/Agrobacterium group</taxon>
        <taxon>Rhizobium</taxon>
    </lineage>
</organism>
<dbReference type="InterPro" id="IPR009042">
    <property type="entry name" value="RNA_pol_sigma70_r1_2"/>
</dbReference>
<dbReference type="Pfam" id="PF04546">
    <property type="entry name" value="Sigma70_ner"/>
    <property type="match status" value="1"/>
</dbReference>
<dbReference type="Gene3D" id="1.10.10.10">
    <property type="entry name" value="Winged helix-like DNA-binding domain superfamily/Winged helix DNA-binding domain"/>
    <property type="match status" value="2"/>
</dbReference>
<evidence type="ECO:0000256" key="4">
    <source>
        <dbReference type="ARBA" id="ARBA00023125"/>
    </source>
</evidence>
<dbReference type="NCBIfam" id="NF004208">
    <property type="entry name" value="PRK05658.1"/>
    <property type="match status" value="1"/>
</dbReference>
<dbReference type="GO" id="GO:0006352">
    <property type="term" value="P:DNA-templated transcription initiation"/>
    <property type="evidence" value="ECO:0007669"/>
    <property type="project" value="UniProtKB-UniRule"/>
</dbReference>